<accession>A0A1I8FFY2</accession>
<protein>
    <submittedName>
        <fullName evidence="3">MYND-type domain-containing protein</fullName>
    </submittedName>
</protein>
<keyword evidence="2" id="KW-1185">Reference proteome</keyword>
<evidence type="ECO:0000256" key="1">
    <source>
        <dbReference type="SAM" id="MobiDB-lite"/>
    </source>
</evidence>
<name>A0A1I8FFY2_9PLAT</name>
<feature type="region of interest" description="Disordered" evidence="1">
    <location>
        <begin position="1"/>
        <end position="24"/>
    </location>
</feature>
<sequence>LITIGNSSANSSHRHQRQQRRLPCQTPAAARSGSAELLLEIARAPATRTFATANCRIVYRSDSTLAGLNRKLSMNPFVIERNRLESLNLQRIKSRQRAQPKARRKQPVEVLTEPRFRKRGRRPLRQILYPDPEKTQSQSAGLSIRAAALSGVDRKHRAAGVCPSCQQQALSQALFEGCSCPTKPMVWCTKVACQQARLLLHHSEANCQLRTLHPGGGRNGRARNPAQI</sequence>
<feature type="compositionally biased region" description="Low complexity" evidence="1">
    <location>
        <begin position="1"/>
        <end position="11"/>
    </location>
</feature>
<organism evidence="2 3">
    <name type="scientific">Macrostomum lignano</name>
    <dbReference type="NCBI Taxonomy" id="282301"/>
    <lineage>
        <taxon>Eukaryota</taxon>
        <taxon>Metazoa</taxon>
        <taxon>Spiralia</taxon>
        <taxon>Lophotrochozoa</taxon>
        <taxon>Platyhelminthes</taxon>
        <taxon>Rhabditophora</taxon>
        <taxon>Macrostomorpha</taxon>
        <taxon>Macrostomida</taxon>
        <taxon>Macrostomidae</taxon>
        <taxon>Macrostomum</taxon>
    </lineage>
</organism>
<dbReference type="Proteomes" id="UP000095280">
    <property type="component" value="Unplaced"/>
</dbReference>
<evidence type="ECO:0000313" key="3">
    <source>
        <dbReference type="WBParaSite" id="maker-unitig_31542-snap-gene-0.1-mRNA-1"/>
    </source>
</evidence>
<evidence type="ECO:0000313" key="2">
    <source>
        <dbReference type="Proteomes" id="UP000095280"/>
    </source>
</evidence>
<dbReference type="WBParaSite" id="maker-unitig_31542-snap-gene-0.1-mRNA-1">
    <property type="protein sequence ID" value="maker-unitig_31542-snap-gene-0.1-mRNA-1"/>
    <property type="gene ID" value="maker-unitig_31542-snap-gene-0.1"/>
</dbReference>
<dbReference type="AlphaFoldDB" id="A0A1I8FFY2"/>
<proteinExistence type="predicted"/>
<reference evidence="3" key="1">
    <citation type="submission" date="2016-11" db="UniProtKB">
        <authorList>
            <consortium name="WormBaseParasite"/>
        </authorList>
    </citation>
    <scope>IDENTIFICATION</scope>
</reference>